<gene>
    <name evidence="1" type="ORF">ASPSYDRAFT_830318</name>
</gene>
<evidence type="ECO:0000313" key="1">
    <source>
        <dbReference type="EMBL" id="OJJ61563.1"/>
    </source>
</evidence>
<dbReference type="EMBL" id="KV878584">
    <property type="protein sequence ID" value="OJJ61563.1"/>
    <property type="molecule type" value="Genomic_DNA"/>
</dbReference>
<dbReference type="Proteomes" id="UP000184356">
    <property type="component" value="Unassembled WGS sequence"/>
</dbReference>
<evidence type="ECO:0000313" key="2">
    <source>
        <dbReference type="Proteomes" id="UP000184356"/>
    </source>
</evidence>
<dbReference type="RefSeq" id="XP_040705369.1">
    <property type="nucleotide sequence ID" value="XM_040851186.1"/>
</dbReference>
<dbReference type="AlphaFoldDB" id="A0A1L9TQI7"/>
<protein>
    <submittedName>
        <fullName evidence="1">Uncharacterized protein</fullName>
    </submittedName>
</protein>
<dbReference type="VEuPathDB" id="FungiDB:ASPSYDRAFT_830318"/>
<name>A0A1L9TQI7_9EURO</name>
<organism evidence="1 2">
    <name type="scientific">Aspergillus sydowii CBS 593.65</name>
    <dbReference type="NCBI Taxonomy" id="1036612"/>
    <lineage>
        <taxon>Eukaryota</taxon>
        <taxon>Fungi</taxon>
        <taxon>Dikarya</taxon>
        <taxon>Ascomycota</taxon>
        <taxon>Pezizomycotina</taxon>
        <taxon>Eurotiomycetes</taxon>
        <taxon>Eurotiomycetidae</taxon>
        <taxon>Eurotiales</taxon>
        <taxon>Aspergillaceae</taxon>
        <taxon>Aspergillus</taxon>
        <taxon>Aspergillus subgen. Nidulantes</taxon>
    </lineage>
</organism>
<reference evidence="2" key="1">
    <citation type="journal article" date="2017" name="Genome Biol.">
        <title>Comparative genomics reveals high biological diversity and specific adaptations in the industrially and medically important fungal genus Aspergillus.</title>
        <authorList>
            <person name="de Vries R.P."/>
            <person name="Riley R."/>
            <person name="Wiebenga A."/>
            <person name="Aguilar-Osorio G."/>
            <person name="Amillis S."/>
            <person name="Uchima C.A."/>
            <person name="Anderluh G."/>
            <person name="Asadollahi M."/>
            <person name="Askin M."/>
            <person name="Barry K."/>
            <person name="Battaglia E."/>
            <person name="Bayram O."/>
            <person name="Benocci T."/>
            <person name="Braus-Stromeyer S.A."/>
            <person name="Caldana C."/>
            <person name="Canovas D."/>
            <person name="Cerqueira G.C."/>
            <person name="Chen F."/>
            <person name="Chen W."/>
            <person name="Choi C."/>
            <person name="Clum A."/>
            <person name="Dos Santos R.A."/>
            <person name="Damasio A.R."/>
            <person name="Diallinas G."/>
            <person name="Emri T."/>
            <person name="Fekete E."/>
            <person name="Flipphi M."/>
            <person name="Freyberg S."/>
            <person name="Gallo A."/>
            <person name="Gournas C."/>
            <person name="Habgood R."/>
            <person name="Hainaut M."/>
            <person name="Harispe M.L."/>
            <person name="Henrissat B."/>
            <person name="Hilden K.S."/>
            <person name="Hope R."/>
            <person name="Hossain A."/>
            <person name="Karabika E."/>
            <person name="Karaffa L."/>
            <person name="Karanyi Z."/>
            <person name="Krasevec N."/>
            <person name="Kuo A."/>
            <person name="Kusch H."/>
            <person name="LaButti K."/>
            <person name="Lagendijk E.L."/>
            <person name="Lapidus A."/>
            <person name="Levasseur A."/>
            <person name="Lindquist E."/>
            <person name="Lipzen A."/>
            <person name="Logrieco A.F."/>
            <person name="MacCabe A."/>
            <person name="Maekelae M.R."/>
            <person name="Malavazi I."/>
            <person name="Melin P."/>
            <person name="Meyer V."/>
            <person name="Mielnichuk N."/>
            <person name="Miskei M."/>
            <person name="Molnar A.P."/>
            <person name="Mule G."/>
            <person name="Ngan C.Y."/>
            <person name="Orejas M."/>
            <person name="Orosz E."/>
            <person name="Ouedraogo J.P."/>
            <person name="Overkamp K.M."/>
            <person name="Park H.-S."/>
            <person name="Perrone G."/>
            <person name="Piumi F."/>
            <person name="Punt P.J."/>
            <person name="Ram A.F."/>
            <person name="Ramon A."/>
            <person name="Rauscher S."/>
            <person name="Record E."/>
            <person name="Riano-Pachon D.M."/>
            <person name="Robert V."/>
            <person name="Roehrig J."/>
            <person name="Ruller R."/>
            <person name="Salamov A."/>
            <person name="Salih N.S."/>
            <person name="Samson R.A."/>
            <person name="Sandor E."/>
            <person name="Sanguinetti M."/>
            <person name="Schuetze T."/>
            <person name="Sepcic K."/>
            <person name="Shelest E."/>
            <person name="Sherlock G."/>
            <person name="Sophianopoulou V."/>
            <person name="Squina F.M."/>
            <person name="Sun H."/>
            <person name="Susca A."/>
            <person name="Todd R.B."/>
            <person name="Tsang A."/>
            <person name="Unkles S.E."/>
            <person name="van de Wiele N."/>
            <person name="van Rossen-Uffink D."/>
            <person name="Oliveira J.V."/>
            <person name="Vesth T.C."/>
            <person name="Visser J."/>
            <person name="Yu J.-H."/>
            <person name="Zhou M."/>
            <person name="Andersen M.R."/>
            <person name="Archer D.B."/>
            <person name="Baker S.E."/>
            <person name="Benoit I."/>
            <person name="Brakhage A.A."/>
            <person name="Braus G.H."/>
            <person name="Fischer R."/>
            <person name="Frisvad J.C."/>
            <person name="Goldman G.H."/>
            <person name="Houbraken J."/>
            <person name="Oakley B."/>
            <person name="Pocsi I."/>
            <person name="Scazzocchio C."/>
            <person name="Seiboth B."/>
            <person name="vanKuyk P.A."/>
            <person name="Wortman J."/>
            <person name="Dyer P.S."/>
            <person name="Grigoriev I.V."/>
        </authorList>
    </citation>
    <scope>NUCLEOTIDE SEQUENCE [LARGE SCALE GENOMIC DNA]</scope>
    <source>
        <strain evidence="2">CBS 593.65</strain>
    </source>
</reference>
<proteinExistence type="predicted"/>
<dbReference type="GeneID" id="63767259"/>
<accession>A0A1L9TQI7</accession>
<keyword evidence="2" id="KW-1185">Reference proteome</keyword>
<sequence length="172" mass="19570">MSKWYPWLAVQSKITAKCVQCGRTYPSFITIFNPDGDRSRKPQETRINCIASASTSFFMKSNASHILDLEYRLQGPIRSVFRNWWPSADSASELQRPEHQLFVSVFQESRVKSYLVISCTAGTSLSSTPAFDYEKAVSGLPQTHFIASRCDNSYLRRPARSKLTRRASSKNM</sequence>